<dbReference type="InterPro" id="IPR011698">
    <property type="entry name" value="GATase_3"/>
</dbReference>
<dbReference type="EMBL" id="WITJ01000005">
    <property type="protein sequence ID" value="MQW39144.1"/>
    <property type="molecule type" value="Genomic_DNA"/>
</dbReference>
<feature type="domain" description="CobB/CobQ-like glutamine amidotransferase" evidence="3">
    <location>
        <begin position="18"/>
        <end position="212"/>
    </location>
</feature>
<comment type="caution">
    <text evidence="4">The sequence shown here is derived from an EMBL/GenBank/DDBJ whole genome shotgun (WGS) entry which is preliminary data.</text>
</comment>
<accession>A0A7X2CZY8</accession>
<keyword evidence="2" id="KW-0573">Peptidoglycan synthesis</keyword>
<dbReference type="InterPro" id="IPR033949">
    <property type="entry name" value="CobQ_GATase1"/>
</dbReference>
<dbReference type="HAMAP" id="MF_02213">
    <property type="entry name" value="Lipid_II_synth_GatD"/>
    <property type="match status" value="1"/>
</dbReference>
<evidence type="ECO:0000313" key="4">
    <source>
        <dbReference type="EMBL" id="MQW39144.1"/>
    </source>
</evidence>
<dbReference type="GO" id="GO:0008360">
    <property type="term" value="P:regulation of cell shape"/>
    <property type="evidence" value="ECO:0007669"/>
    <property type="project" value="UniProtKB-KW"/>
</dbReference>
<organism evidence="4 5">
    <name type="scientific">Lactococcus hircilactis</name>
    <dbReference type="NCBI Taxonomy" id="1494462"/>
    <lineage>
        <taxon>Bacteria</taxon>
        <taxon>Bacillati</taxon>
        <taxon>Bacillota</taxon>
        <taxon>Bacilli</taxon>
        <taxon>Lactobacillales</taxon>
        <taxon>Streptococcaceae</taxon>
        <taxon>Lactococcus</taxon>
    </lineage>
</organism>
<proteinExistence type="inferred from homology"/>
<gene>
    <name evidence="2" type="primary">gatD</name>
    <name evidence="4" type="ORF">GHI93_04215</name>
</gene>
<reference evidence="4 5" key="1">
    <citation type="submission" date="2019-10" db="EMBL/GenBank/DDBJ databases">
        <authorList>
            <person name="Dong K."/>
        </authorList>
    </citation>
    <scope>NUCLEOTIDE SEQUENCE [LARGE SCALE GENOMIC DNA]</scope>
    <source>
        <strain evidence="4 5">DSM 28960</strain>
    </source>
</reference>
<sequence length="257" mass="28303">MTYTSLQSTLKNPAYALRVAHLFGDLMNTYGDNGNILMLKYVGEKLGVQMTFDIVSLGDSFKSDDYNLVFWGGGQDYEQGIISEHLNLLDELRDYIEAGKPMLAICGGYQMLGQSYILADGTAIPCTGILGHKTENPGNDRIIGDVEIYNETFDETYYGFENHGGRTTLSDDEKPLGKVIYGGGNNGVSGEEGLIYKNTFGSYFHGPLLSRNARLAYRLVTLALKQKYGNEIELPLFETILGKEASGQSITDAKRKA</sequence>
<dbReference type="NCBIfam" id="NF045636">
    <property type="entry name" value="isoglutsynth_GatD"/>
    <property type="match status" value="1"/>
</dbReference>
<dbReference type="InterPro" id="IPR054859">
    <property type="entry name" value="isoglutsynth_GatD"/>
</dbReference>
<evidence type="ECO:0000256" key="1">
    <source>
        <dbReference type="ARBA" id="ARBA00022962"/>
    </source>
</evidence>
<dbReference type="UniPathway" id="UPA00219"/>
<dbReference type="Proteomes" id="UP000439550">
    <property type="component" value="Unassembled WGS sequence"/>
</dbReference>
<comment type="catalytic activity">
    <reaction evidence="2">
        <text>L-glutamine + H2O = L-glutamate + NH4(+)</text>
        <dbReference type="Rhea" id="RHEA:15889"/>
        <dbReference type="ChEBI" id="CHEBI:15377"/>
        <dbReference type="ChEBI" id="CHEBI:28938"/>
        <dbReference type="ChEBI" id="CHEBI:29985"/>
        <dbReference type="ChEBI" id="CHEBI:58359"/>
        <dbReference type="EC" id="3.5.1.2"/>
    </reaction>
</comment>
<dbReference type="PANTHER" id="PTHR21343:SF9">
    <property type="entry name" value="LIPID II ISOGLUTAMINYL SYNTHASE (GLUTAMINE-HYDROLYZING) SUBUNIT GATD"/>
    <property type="match status" value="1"/>
</dbReference>
<dbReference type="EC" id="6.3.5.13" evidence="2"/>
<feature type="active site" description="Nucleophile" evidence="2">
    <location>
        <position position="106"/>
    </location>
</feature>
<dbReference type="AlphaFoldDB" id="A0A7X2CZY8"/>
<dbReference type="InterPro" id="IPR029062">
    <property type="entry name" value="Class_I_gatase-like"/>
</dbReference>
<feature type="active site" evidence="2">
    <location>
        <position position="205"/>
    </location>
</feature>
<keyword evidence="1 2" id="KW-0315">Glutamine amidotransferase</keyword>
<dbReference type="Pfam" id="PF07685">
    <property type="entry name" value="GATase_3"/>
    <property type="match status" value="1"/>
</dbReference>
<protein>
    <recommendedName>
        <fullName evidence="2">Lipid II isoglutaminyl synthase (glutamine-hydrolyzing) subunit GatD</fullName>
        <ecNumber evidence="2">6.3.5.13</ecNumber>
    </recommendedName>
    <alternativeName>
        <fullName evidence="2">Lipid II isoglutaminyl synthase glutaminase subunit</fullName>
        <ecNumber evidence="2">3.5.1.2</ecNumber>
    </alternativeName>
</protein>
<evidence type="ECO:0000259" key="3">
    <source>
        <dbReference type="Pfam" id="PF07685"/>
    </source>
</evidence>
<comment type="function">
    <text evidence="2">The lipid II isoglutaminyl synthase complex catalyzes the formation of alpha-D-isoglutamine in the cell wall lipid II stem peptide. The GatD subunit catalyzes the hydrolysis of glutamine to glutamate and ammonia. The resulting ammonia molecule is channeled to the active site of MurT.</text>
</comment>
<keyword evidence="5" id="KW-1185">Reference proteome</keyword>
<evidence type="ECO:0000256" key="2">
    <source>
        <dbReference type="HAMAP-Rule" id="MF_02213"/>
    </source>
</evidence>
<dbReference type="PANTHER" id="PTHR21343">
    <property type="entry name" value="DETHIOBIOTIN SYNTHETASE"/>
    <property type="match status" value="1"/>
</dbReference>
<dbReference type="GO" id="GO:0009252">
    <property type="term" value="P:peptidoglycan biosynthetic process"/>
    <property type="evidence" value="ECO:0007669"/>
    <property type="project" value="UniProtKB-UniRule"/>
</dbReference>
<feature type="binding site" evidence="2">
    <location>
        <position position="141"/>
    </location>
    <ligand>
        <name>substrate</name>
    </ligand>
</feature>
<dbReference type="EC" id="3.5.1.2" evidence="2"/>
<dbReference type="SUPFAM" id="SSF52317">
    <property type="entry name" value="Class I glutamine amidotransferase-like"/>
    <property type="match status" value="1"/>
</dbReference>
<dbReference type="PROSITE" id="PS51274">
    <property type="entry name" value="GATASE_COBBQ"/>
    <property type="match status" value="1"/>
</dbReference>
<comment type="similarity">
    <text evidence="2">Belongs to the CobB/CobQ family. GatD subfamily.</text>
</comment>
<comment type="catalytic activity">
    <reaction evidence="2">
        <text>beta-D-GlcNAc-(1-&gt;4)-Mur2Ac(oyl-L-Ala-gamma-D-Glu-L-Lys-D-Ala-D-Ala)-di-trans,octa-cis-undecaprenyl diphosphate + L-glutamine + ATP + H2O = beta-D-GlcNAc-(1-&gt;4)-Mur2Ac(oyl-L-Ala-D-isoglutaminyl-L-Lys-D-Ala-D-Ala)-di-trans,octa-cis-undecaprenyl diphosphate + L-glutamate + ADP + phosphate + H(+)</text>
        <dbReference type="Rhea" id="RHEA:57928"/>
        <dbReference type="ChEBI" id="CHEBI:15377"/>
        <dbReference type="ChEBI" id="CHEBI:15378"/>
        <dbReference type="ChEBI" id="CHEBI:29985"/>
        <dbReference type="ChEBI" id="CHEBI:30616"/>
        <dbReference type="ChEBI" id="CHEBI:43474"/>
        <dbReference type="ChEBI" id="CHEBI:58359"/>
        <dbReference type="ChEBI" id="CHEBI:60033"/>
        <dbReference type="ChEBI" id="CHEBI:62233"/>
        <dbReference type="ChEBI" id="CHEBI:456216"/>
        <dbReference type="EC" id="6.3.5.13"/>
    </reaction>
</comment>
<dbReference type="CDD" id="cd01750">
    <property type="entry name" value="GATase1_CobQ"/>
    <property type="match status" value="1"/>
</dbReference>
<dbReference type="InterPro" id="IPR043702">
    <property type="entry name" value="Lipid_II_synth_GatD"/>
</dbReference>
<comment type="pathway">
    <text evidence="2">Cell wall biogenesis; peptidoglycan biosynthesis.</text>
</comment>
<dbReference type="OrthoDB" id="9782045at2"/>
<comment type="subunit">
    <text evidence="2">Forms a heterodimer with MurT.</text>
</comment>
<dbReference type="GO" id="GO:0009236">
    <property type="term" value="P:cobalamin biosynthetic process"/>
    <property type="evidence" value="ECO:0007669"/>
    <property type="project" value="InterPro"/>
</dbReference>
<dbReference type="GO" id="GO:0016740">
    <property type="term" value="F:transferase activity"/>
    <property type="evidence" value="ECO:0007669"/>
    <property type="project" value="UniProtKB-KW"/>
</dbReference>
<evidence type="ECO:0000313" key="5">
    <source>
        <dbReference type="Proteomes" id="UP000439550"/>
    </source>
</evidence>
<keyword evidence="2" id="KW-0378">Hydrolase</keyword>
<name>A0A7X2CZY8_9LACT</name>
<keyword evidence="2" id="KW-0436">Ligase</keyword>
<dbReference type="GO" id="GO:0004359">
    <property type="term" value="F:glutaminase activity"/>
    <property type="evidence" value="ECO:0007669"/>
    <property type="project" value="UniProtKB-UniRule"/>
</dbReference>
<dbReference type="Gene3D" id="3.40.50.880">
    <property type="match status" value="1"/>
</dbReference>
<dbReference type="GO" id="GO:0071555">
    <property type="term" value="P:cell wall organization"/>
    <property type="evidence" value="ECO:0007669"/>
    <property type="project" value="UniProtKB-KW"/>
</dbReference>
<keyword evidence="2" id="KW-0133">Cell shape</keyword>
<dbReference type="GO" id="GO:0140282">
    <property type="term" value="F:carbon-nitrogen ligase activity on lipid II"/>
    <property type="evidence" value="ECO:0007669"/>
    <property type="project" value="UniProtKB-UniRule"/>
</dbReference>
<dbReference type="RefSeq" id="WP_153495828.1">
    <property type="nucleotide sequence ID" value="NZ_CAXYUY010000032.1"/>
</dbReference>
<keyword evidence="2" id="KW-0961">Cell wall biogenesis/degradation</keyword>
<keyword evidence="4" id="KW-0808">Transferase</keyword>